<dbReference type="PANTHER" id="PTHR10739">
    <property type="entry name" value="CYTIDYLYLTRANSFERASE"/>
    <property type="match status" value="1"/>
</dbReference>
<dbReference type="FunFam" id="3.40.50.620:FF:000016">
    <property type="entry name" value="Putative choline-phosphate cytidylyltransferase B"/>
    <property type="match status" value="1"/>
</dbReference>
<comment type="pathway">
    <text evidence="9">Phospholipid metabolism; phosphatidylcholine biosynthesis; phosphatidylcholine from phosphocholine: step 1/2.</text>
</comment>
<dbReference type="Proteomes" id="UP000007110">
    <property type="component" value="Unassembled WGS sequence"/>
</dbReference>
<dbReference type="CDD" id="cd02174">
    <property type="entry name" value="CCT"/>
    <property type="match status" value="1"/>
</dbReference>
<evidence type="ECO:0000256" key="3">
    <source>
        <dbReference type="ARBA" id="ARBA00022516"/>
    </source>
</evidence>
<dbReference type="KEGG" id="spu:752968"/>
<evidence type="ECO:0000256" key="5">
    <source>
        <dbReference type="ARBA" id="ARBA00022695"/>
    </source>
</evidence>
<evidence type="ECO:0000256" key="8">
    <source>
        <dbReference type="ARBA" id="ARBA00023264"/>
    </source>
</evidence>
<keyword evidence="6" id="KW-0443">Lipid metabolism</keyword>
<dbReference type="UniPathway" id="UPA00753">
    <property type="reaction ID" value="UER00739"/>
</dbReference>
<evidence type="ECO:0000256" key="7">
    <source>
        <dbReference type="ARBA" id="ARBA00023209"/>
    </source>
</evidence>
<comment type="similarity">
    <text evidence="2">Belongs to the cytidylyltransferase family.</text>
</comment>
<dbReference type="InterPro" id="IPR041723">
    <property type="entry name" value="CCT"/>
</dbReference>
<evidence type="ECO:0000259" key="12">
    <source>
        <dbReference type="Pfam" id="PF01467"/>
    </source>
</evidence>
<dbReference type="GO" id="GO:0004105">
    <property type="term" value="F:choline-phosphate cytidylyltransferase activity"/>
    <property type="evidence" value="ECO:0000318"/>
    <property type="project" value="GO_Central"/>
</dbReference>
<protein>
    <recommendedName>
        <fullName evidence="10">choline-phosphate cytidylyltransferase</fullName>
        <ecNumber evidence="10">2.7.7.15</ecNumber>
    </recommendedName>
</protein>
<dbReference type="GO" id="GO:0031210">
    <property type="term" value="F:phosphatidylcholine binding"/>
    <property type="evidence" value="ECO:0000318"/>
    <property type="project" value="GO_Central"/>
</dbReference>
<keyword evidence="4" id="KW-0808">Transferase</keyword>
<dbReference type="InterPro" id="IPR014729">
    <property type="entry name" value="Rossmann-like_a/b/a_fold"/>
</dbReference>
<evidence type="ECO:0000256" key="6">
    <source>
        <dbReference type="ARBA" id="ARBA00023098"/>
    </source>
</evidence>
<feature type="region of interest" description="Disordered" evidence="11">
    <location>
        <begin position="1"/>
        <end position="27"/>
    </location>
</feature>
<dbReference type="Pfam" id="PF01467">
    <property type="entry name" value="CTP_transf_like"/>
    <property type="match status" value="1"/>
</dbReference>
<keyword evidence="8" id="KW-1208">Phospholipid metabolism</keyword>
<evidence type="ECO:0000256" key="1">
    <source>
        <dbReference type="ARBA" id="ARBA00005189"/>
    </source>
</evidence>
<dbReference type="EC" id="2.7.7.15" evidence="10"/>
<feature type="domain" description="Cytidyltransferase-like" evidence="12">
    <location>
        <begin position="96"/>
        <end position="224"/>
    </location>
</feature>
<dbReference type="OMA" id="VATERXE"/>
<organism evidence="13 14">
    <name type="scientific">Strongylocentrotus purpuratus</name>
    <name type="common">Purple sea urchin</name>
    <dbReference type="NCBI Taxonomy" id="7668"/>
    <lineage>
        <taxon>Eukaryota</taxon>
        <taxon>Metazoa</taxon>
        <taxon>Echinodermata</taxon>
        <taxon>Eleutherozoa</taxon>
        <taxon>Echinozoa</taxon>
        <taxon>Echinoidea</taxon>
        <taxon>Euechinoidea</taxon>
        <taxon>Echinacea</taxon>
        <taxon>Camarodonta</taxon>
        <taxon>Echinidea</taxon>
        <taxon>Strongylocentrotidae</taxon>
        <taxon>Strongylocentrotus</taxon>
    </lineage>
</organism>
<keyword evidence="5" id="KW-0548">Nucleotidyltransferase</keyword>
<feature type="compositionally biased region" description="Acidic residues" evidence="11">
    <location>
        <begin position="375"/>
        <end position="396"/>
    </location>
</feature>
<dbReference type="NCBIfam" id="TIGR00125">
    <property type="entry name" value="cyt_tran_rel"/>
    <property type="match status" value="1"/>
</dbReference>
<dbReference type="FunCoup" id="A0A7M7NMG4">
    <property type="interactions" value="369"/>
</dbReference>
<dbReference type="RefSeq" id="XP_030837930.1">
    <property type="nucleotide sequence ID" value="XM_030982070.1"/>
</dbReference>
<dbReference type="AlphaFoldDB" id="A0A7M7NMG4"/>
<feature type="region of interest" description="Disordered" evidence="11">
    <location>
        <begin position="374"/>
        <end position="396"/>
    </location>
</feature>
<evidence type="ECO:0000256" key="11">
    <source>
        <dbReference type="SAM" id="MobiDB-lite"/>
    </source>
</evidence>
<evidence type="ECO:0000256" key="4">
    <source>
        <dbReference type="ARBA" id="ARBA00022679"/>
    </source>
</evidence>
<evidence type="ECO:0000256" key="10">
    <source>
        <dbReference type="ARBA" id="ARBA00026101"/>
    </source>
</evidence>
<dbReference type="GeneID" id="752968"/>
<keyword evidence="7" id="KW-0594">Phospholipid biosynthesis</keyword>
<evidence type="ECO:0000256" key="2">
    <source>
        <dbReference type="ARBA" id="ARBA00010101"/>
    </source>
</evidence>
<feature type="region of interest" description="Disordered" evidence="11">
    <location>
        <begin position="326"/>
        <end position="346"/>
    </location>
</feature>
<dbReference type="InParanoid" id="A0A7M7NMG4"/>
<evidence type="ECO:0000313" key="13">
    <source>
        <dbReference type="EnsemblMetazoa" id="XP_030837930"/>
    </source>
</evidence>
<evidence type="ECO:0000256" key="9">
    <source>
        <dbReference type="ARBA" id="ARBA00025706"/>
    </source>
</evidence>
<evidence type="ECO:0000313" key="14">
    <source>
        <dbReference type="Proteomes" id="UP000007110"/>
    </source>
</evidence>
<dbReference type="PANTHER" id="PTHR10739:SF13">
    <property type="entry name" value="CHOLINE-PHOSPHATE CYTIDYLYLTRANSFERASE"/>
    <property type="match status" value="1"/>
</dbReference>
<reference evidence="13" key="2">
    <citation type="submission" date="2021-01" db="UniProtKB">
        <authorList>
            <consortium name="EnsemblMetazoa"/>
        </authorList>
    </citation>
    <scope>IDENTIFICATION</scope>
</reference>
<dbReference type="InterPro" id="IPR004821">
    <property type="entry name" value="Cyt_trans-like"/>
</dbReference>
<dbReference type="SUPFAM" id="SSF52374">
    <property type="entry name" value="Nucleotidylyl transferase"/>
    <property type="match status" value="1"/>
</dbReference>
<reference evidence="14" key="1">
    <citation type="submission" date="2015-02" db="EMBL/GenBank/DDBJ databases">
        <title>Genome sequencing for Strongylocentrotus purpuratus.</title>
        <authorList>
            <person name="Murali S."/>
            <person name="Liu Y."/>
            <person name="Vee V."/>
            <person name="English A."/>
            <person name="Wang M."/>
            <person name="Skinner E."/>
            <person name="Han Y."/>
            <person name="Muzny D.M."/>
            <person name="Worley K.C."/>
            <person name="Gibbs R.A."/>
        </authorList>
    </citation>
    <scope>NUCLEOTIDE SEQUENCE</scope>
</reference>
<dbReference type="EnsemblMetazoa" id="XM_030982070">
    <property type="protein sequence ID" value="XP_030837930"/>
    <property type="gene ID" value="LOC752968"/>
</dbReference>
<comment type="pathway">
    <text evidence="1">Lipid metabolism.</text>
</comment>
<dbReference type="InterPro" id="IPR045049">
    <property type="entry name" value="Pcy1-like"/>
</dbReference>
<dbReference type="Gene3D" id="3.40.50.620">
    <property type="entry name" value="HUPs"/>
    <property type="match status" value="1"/>
</dbReference>
<dbReference type="OrthoDB" id="17102at2759"/>
<name>A0A7M7NMG4_STRPU</name>
<keyword evidence="3" id="KW-0444">Lipid biosynthesis</keyword>
<sequence>MADGGIDIEGARKARSDSISSEEDSAWSTCSEHSLQFCGKTVKDVPPIPDFGSGLAKPAVLDGSFGSEQEKQRWDFTPVTLEQAKSGAVHRPVRVYADGIFDLFHAGHARVLMQAKNAFPNTYLIVGVCNDELTHRNKGNTVMNEWERYEGVRHNRYVDEIVRDAPWSVTPEFLEKHKIDFVAHDDVPYGASGTEDVYKDIKAAGKFVATKRTEGVSTSDIIARLVRDYDIYVRRNLSRGYSARDLNVGLFNETKFKVQDSVDKVRQRVRRVERRSKEFVHKMEDRSINFLQKWEEKSREMIGNFLDLFGQNGPLNRMFQDGKRSLQNAISPPSSPRHGSPSASYWDIEDDVDYEGDSEEEYKYGLGQASLVVRDDDEEEEEEEEDKEEEVEAEEDQREFRRRMIAIEPRYPHRHCLLVNSWLRIESCLMFLNETLVLSSTLWTE</sequence>
<keyword evidence="14" id="KW-1185">Reference proteome</keyword>
<accession>A0A7M7NMG4</accession>
<proteinExistence type="inferred from homology"/>